<dbReference type="Pfam" id="PF10411">
    <property type="entry name" value="DsbC_N"/>
    <property type="match status" value="1"/>
</dbReference>
<accession>O67863</accession>
<dbReference type="SUPFAM" id="SSF52833">
    <property type="entry name" value="Thioredoxin-like"/>
    <property type="match status" value="1"/>
</dbReference>
<dbReference type="InterPro" id="IPR036249">
    <property type="entry name" value="Thioredoxin-like_sf"/>
</dbReference>
<reference evidence="9 10" key="1">
    <citation type="journal article" date="1998" name="Nature">
        <title>The complete genome of the hyperthermophilic bacterium Aquifex aeolicus.</title>
        <authorList>
            <person name="Deckert G."/>
            <person name="Warren P.V."/>
            <person name="Gaasterland T."/>
            <person name="Young W.G."/>
            <person name="Lenox A.L."/>
            <person name="Graham D.E."/>
            <person name="Overbeek R."/>
            <person name="Snead M.A."/>
            <person name="Keller M."/>
            <person name="Aujay M."/>
            <person name="Huber R."/>
            <person name="Feldman R.A."/>
            <person name="Short J.M."/>
            <person name="Olson G.J."/>
            <person name="Swanson R.V."/>
        </authorList>
    </citation>
    <scope>NUCLEOTIDE SEQUENCE [LARGE SCALE GENOMIC DNA]</scope>
    <source>
        <strain evidence="9 10">VF5</strain>
    </source>
</reference>
<dbReference type="InterPro" id="IPR012336">
    <property type="entry name" value="Thioredoxin-like_fold"/>
</dbReference>
<dbReference type="Gene3D" id="3.10.450.70">
    <property type="entry name" value="Disulphide bond isomerase, DsbC/G, N-terminal"/>
    <property type="match status" value="1"/>
</dbReference>
<dbReference type="InterPro" id="IPR018950">
    <property type="entry name" value="DiS-bond_isomerase_DsbC/G_N"/>
</dbReference>
<dbReference type="CDD" id="cd03020">
    <property type="entry name" value="DsbA_DsbC_DsbG"/>
    <property type="match status" value="1"/>
</dbReference>
<comment type="subcellular location">
    <subcellularLocation>
        <location evidence="1">Periplasm</location>
    </subcellularLocation>
</comment>
<dbReference type="Proteomes" id="UP000000798">
    <property type="component" value="Chromosome"/>
</dbReference>
<dbReference type="RefSeq" id="WP_010881368.1">
    <property type="nucleotide sequence ID" value="NC_000918.1"/>
</dbReference>
<dbReference type="Gene3D" id="3.40.30.10">
    <property type="entry name" value="Glutaredoxin"/>
    <property type="match status" value="1"/>
</dbReference>
<proteinExistence type="inferred from homology"/>
<dbReference type="Pfam" id="PF13098">
    <property type="entry name" value="Thioredoxin_2"/>
    <property type="match status" value="1"/>
</dbReference>
<evidence type="ECO:0000259" key="7">
    <source>
        <dbReference type="Pfam" id="PF10411"/>
    </source>
</evidence>
<dbReference type="OrthoDB" id="12976at2"/>
<dbReference type="EnsemblBacteria" id="AAC07827">
    <property type="protein sequence ID" value="AAC07827"/>
    <property type="gene ID" value="aq_2093"/>
</dbReference>
<evidence type="ECO:0000256" key="5">
    <source>
        <dbReference type="ARBA" id="ARBA00023157"/>
    </source>
</evidence>
<keyword evidence="6" id="KW-0676">Redox-active center</keyword>
<evidence type="ECO:0000256" key="2">
    <source>
        <dbReference type="ARBA" id="ARBA00009813"/>
    </source>
</evidence>
<evidence type="ECO:0000313" key="9">
    <source>
        <dbReference type="EMBL" id="AAC07827.1"/>
    </source>
</evidence>
<dbReference type="SUPFAM" id="SSF54423">
    <property type="entry name" value="DsbC/DsbG N-terminal domain-like"/>
    <property type="match status" value="1"/>
</dbReference>
<dbReference type="InParanoid" id="O67863"/>
<dbReference type="PIR" id="C70479">
    <property type="entry name" value="C70479"/>
</dbReference>
<dbReference type="PANTHER" id="PTHR35272:SF3">
    <property type="entry name" value="THIOL:DISULFIDE INTERCHANGE PROTEIN DSBC"/>
    <property type="match status" value="1"/>
</dbReference>
<dbReference type="EMBL" id="AE000657">
    <property type="protein sequence ID" value="AAC07827.1"/>
    <property type="molecule type" value="Genomic_DNA"/>
</dbReference>
<feature type="domain" description="Thioredoxin-like fold" evidence="8">
    <location>
        <begin position="114"/>
        <end position="231"/>
    </location>
</feature>
<keyword evidence="10" id="KW-1185">Reference proteome</keyword>
<evidence type="ECO:0000313" key="10">
    <source>
        <dbReference type="Proteomes" id="UP000000798"/>
    </source>
</evidence>
<name>O67863_AQUAE</name>
<dbReference type="InterPro" id="IPR033954">
    <property type="entry name" value="DiS-bond_Isoase_DsbC/G"/>
</dbReference>
<gene>
    <name evidence="9" type="primary">dsbC</name>
    <name evidence="9" type="ordered locus">aq_2093</name>
</gene>
<protein>
    <submittedName>
        <fullName evidence="9">Thiol:disulfide interchange protein</fullName>
    </submittedName>
</protein>
<dbReference type="GO" id="GO:0042597">
    <property type="term" value="C:periplasmic space"/>
    <property type="evidence" value="ECO:0000318"/>
    <property type="project" value="GO_Central"/>
</dbReference>
<keyword evidence="3" id="KW-0732">Signal</keyword>
<comment type="similarity">
    <text evidence="2">Belongs to the thioredoxin family. DsbC subfamily.</text>
</comment>
<dbReference type="InterPro" id="IPR051470">
    <property type="entry name" value="Thiol:disulfide_interchange"/>
</dbReference>
<dbReference type="InterPro" id="IPR009094">
    <property type="entry name" value="DiS-bond_isomerase_DsbC/G_N_sf"/>
</dbReference>
<keyword evidence="5" id="KW-1015">Disulfide bond</keyword>
<dbReference type="GO" id="GO:0003756">
    <property type="term" value="F:protein disulfide isomerase activity"/>
    <property type="evidence" value="ECO:0000318"/>
    <property type="project" value="GO_Central"/>
</dbReference>
<dbReference type="AlphaFoldDB" id="O67863"/>
<organism evidence="9 10">
    <name type="scientific">Aquifex aeolicus (strain VF5)</name>
    <dbReference type="NCBI Taxonomy" id="224324"/>
    <lineage>
        <taxon>Bacteria</taxon>
        <taxon>Pseudomonadati</taxon>
        <taxon>Aquificota</taxon>
        <taxon>Aquificia</taxon>
        <taxon>Aquificales</taxon>
        <taxon>Aquificaceae</taxon>
        <taxon>Aquifex</taxon>
    </lineage>
</organism>
<dbReference type="STRING" id="224324.aq_2093"/>
<evidence type="ECO:0000259" key="8">
    <source>
        <dbReference type="Pfam" id="PF13098"/>
    </source>
</evidence>
<dbReference type="KEGG" id="aae:aq_2093"/>
<evidence type="ECO:0000256" key="6">
    <source>
        <dbReference type="ARBA" id="ARBA00023284"/>
    </source>
</evidence>
<dbReference type="eggNOG" id="COG1651">
    <property type="taxonomic scope" value="Bacteria"/>
</dbReference>
<dbReference type="HOGENOM" id="CLU_083593_1_1_0"/>
<feature type="domain" description="Disulphide bond isomerase DsbC/G N-terminal" evidence="7">
    <location>
        <begin position="16"/>
        <end position="88"/>
    </location>
</feature>
<dbReference type="PANTHER" id="PTHR35272">
    <property type="entry name" value="THIOL:DISULFIDE INTERCHANGE PROTEIN DSBC-RELATED"/>
    <property type="match status" value="1"/>
</dbReference>
<evidence type="ECO:0000256" key="3">
    <source>
        <dbReference type="ARBA" id="ARBA00022729"/>
    </source>
</evidence>
<evidence type="ECO:0000256" key="1">
    <source>
        <dbReference type="ARBA" id="ARBA00004418"/>
    </source>
</evidence>
<evidence type="ECO:0000256" key="4">
    <source>
        <dbReference type="ARBA" id="ARBA00022764"/>
    </source>
</evidence>
<keyword evidence="4" id="KW-0574">Periplasm</keyword>
<sequence length="238" mass="27105">MKKLSFILLSAAFVYASCPEPSKFEEKLKEITQREWKVQAVSEVKDLGLCQVVVKRGLEPLVIYMDKDMNYLITGNVIDLKNGKNLTAETVRKYAKVSPEVLKELEKMTDLKFGKGDKYVYFISDPHCPYCNRLAPILKNWADKNDVQIRVIFYPLPFHKGADEKAASLICKKDVKYEELHTKDKPEKVCEEGMEKVKKNVEYLSKLGVTGTPTLIGMNGKVLVGLPRSEKQLDELVK</sequence>